<protein>
    <submittedName>
        <fullName evidence="4">Pepsin-I3 domain-containing protein</fullName>
    </submittedName>
</protein>
<organism evidence="4">
    <name type="scientific">Enterobius vermicularis</name>
    <name type="common">Human pinworm</name>
    <dbReference type="NCBI Taxonomy" id="51028"/>
    <lineage>
        <taxon>Eukaryota</taxon>
        <taxon>Metazoa</taxon>
        <taxon>Ecdysozoa</taxon>
        <taxon>Nematoda</taxon>
        <taxon>Chromadorea</taxon>
        <taxon>Rhabditida</taxon>
        <taxon>Spirurina</taxon>
        <taxon>Oxyuridomorpha</taxon>
        <taxon>Oxyuroidea</taxon>
        <taxon>Oxyuridae</taxon>
        <taxon>Enterobius</taxon>
    </lineage>
</organism>
<dbReference type="Proteomes" id="UP000274131">
    <property type="component" value="Unassembled WGS sequence"/>
</dbReference>
<evidence type="ECO:0000313" key="4">
    <source>
        <dbReference type="WBParaSite" id="EVEC_0001102701-mRNA-1"/>
    </source>
</evidence>
<dbReference type="WBParaSite" id="EVEC_0001102701-mRNA-1">
    <property type="protein sequence ID" value="EVEC_0001102701-mRNA-1"/>
    <property type="gene ID" value="EVEC_0001102701"/>
</dbReference>
<reference evidence="2 3" key="2">
    <citation type="submission" date="2018-10" db="EMBL/GenBank/DDBJ databases">
        <authorList>
            <consortium name="Pathogen Informatics"/>
        </authorList>
    </citation>
    <scope>NUCLEOTIDE SEQUENCE [LARGE SCALE GENOMIC DNA]</scope>
</reference>
<evidence type="ECO:0000259" key="1">
    <source>
        <dbReference type="Pfam" id="PF06394"/>
    </source>
</evidence>
<dbReference type="EMBL" id="UXUI01010761">
    <property type="protein sequence ID" value="VDD95601.1"/>
    <property type="molecule type" value="Genomic_DNA"/>
</dbReference>
<proteinExistence type="predicted"/>
<keyword evidence="3" id="KW-1185">Reference proteome</keyword>
<evidence type="ECO:0000313" key="2">
    <source>
        <dbReference type="EMBL" id="VDD95601.1"/>
    </source>
</evidence>
<dbReference type="Pfam" id="PF06394">
    <property type="entry name" value="Pepsin-I3"/>
    <property type="match status" value="1"/>
</dbReference>
<dbReference type="OrthoDB" id="5872070at2759"/>
<sequence length="190" mass="22121">MNLKMEKSENICTYWTKPIKTTGVEVKIEKKKEKGMKKKRKTREVKRSFLFGNKNCFCKMRLTDTTNLHIDLFEETPNIVTLAVYSSIHPRLIPPFFSFIFSVSLMFVIVMTFKDGAVVENGQRRQLTSEELDRLAQFEKNMAIYSRQISSSLGDWVRSLLQWDPLEEHESSFPNFAPFPTMPTSLTGDY</sequence>
<dbReference type="InterPro" id="IPR010480">
    <property type="entry name" value="Pepsin-I3"/>
</dbReference>
<name>A0A0N4VJK6_ENTVE</name>
<feature type="domain" description="Pepsin inhibitor-3-like repeated" evidence="1">
    <location>
        <begin position="121"/>
        <end position="161"/>
    </location>
</feature>
<gene>
    <name evidence="2" type="ORF">EVEC_LOCUS10352</name>
</gene>
<evidence type="ECO:0000313" key="3">
    <source>
        <dbReference type="Proteomes" id="UP000274131"/>
    </source>
</evidence>
<dbReference type="AlphaFoldDB" id="A0A0N4VJK6"/>
<accession>A0A0N4VJK6</accession>
<reference evidence="4" key="1">
    <citation type="submission" date="2017-02" db="UniProtKB">
        <authorList>
            <consortium name="WormBaseParasite"/>
        </authorList>
    </citation>
    <scope>IDENTIFICATION</scope>
</reference>